<dbReference type="SUPFAM" id="SSF53335">
    <property type="entry name" value="S-adenosyl-L-methionine-dependent methyltransferases"/>
    <property type="match status" value="1"/>
</dbReference>
<evidence type="ECO:0000259" key="3">
    <source>
        <dbReference type="Pfam" id="PF01467"/>
    </source>
</evidence>
<keyword evidence="5" id="KW-1185">Reference proteome</keyword>
<accession>A0ABS8FR92</accession>
<dbReference type="RefSeq" id="WP_227573239.1">
    <property type="nucleotide sequence ID" value="NZ_JAJEQT010000004.1"/>
</dbReference>
<dbReference type="PANTHER" id="PTHR43793:SF1">
    <property type="entry name" value="FAD SYNTHASE"/>
    <property type="match status" value="1"/>
</dbReference>
<dbReference type="EMBL" id="JAJEQT010000004">
    <property type="protein sequence ID" value="MCC2218887.1"/>
    <property type="molecule type" value="Genomic_DNA"/>
</dbReference>
<dbReference type="InterPro" id="IPR004821">
    <property type="entry name" value="Cyt_trans-like"/>
</dbReference>
<dbReference type="SUPFAM" id="SSF52374">
    <property type="entry name" value="Nucleotidylyl transferase"/>
    <property type="match status" value="1"/>
</dbReference>
<evidence type="ECO:0000256" key="2">
    <source>
        <dbReference type="ARBA" id="ARBA00022695"/>
    </source>
</evidence>
<dbReference type="PANTHER" id="PTHR43793">
    <property type="entry name" value="FAD SYNTHASE"/>
    <property type="match status" value="1"/>
</dbReference>
<dbReference type="Proteomes" id="UP001198495">
    <property type="component" value="Unassembled WGS sequence"/>
</dbReference>
<dbReference type="NCBIfam" id="TIGR00125">
    <property type="entry name" value="cyt_tran_rel"/>
    <property type="match status" value="1"/>
</dbReference>
<proteinExistence type="predicted"/>
<reference evidence="4 5" key="1">
    <citation type="submission" date="2021-10" db="EMBL/GenBank/DDBJ databases">
        <title>Anaerobic single-cell dispensing facilitates the cultivation of human gut bacteria.</title>
        <authorList>
            <person name="Afrizal A."/>
        </authorList>
    </citation>
    <scope>NUCLEOTIDE SEQUENCE [LARGE SCALE GENOMIC DNA]</scope>
    <source>
        <strain evidence="4 5">CLA-AA-H212</strain>
    </source>
</reference>
<keyword evidence="1" id="KW-0808">Transferase</keyword>
<evidence type="ECO:0000256" key="1">
    <source>
        <dbReference type="ARBA" id="ARBA00022679"/>
    </source>
</evidence>
<gene>
    <name evidence="4" type="ORF">LKD28_07560</name>
</gene>
<protein>
    <submittedName>
        <fullName evidence="4">Adenylyltransferase/cytidyltransferase family protein</fullName>
    </submittedName>
</protein>
<evidence type="ECO:0000313" key="5">
    <source>
        <dbReference type="Proteomes" id="UP001198495"/>
    </source>
</evidence>
<dbReference type="InterPro" id="IPR050385">
    <property type="entry name" value="Archaeal_FAD_synthase"/>
</dbReference>
<feature type="domain" description="Cytidyltransferase-like" evidence="3">
    <location>
        <begin position="633"/>
        <end position="761"/>
    </location>
</feature>
<dbReference type="InterPro" id="IPR029063">
    <property type="entry name" value="SAM-dependent_MTases_sf"/>
</dbReference>
<dbReference type="Gene3D" id="3.40.50.620">
    <property type="entry name" value="HUPs"/>
    <property type="match status" value="1"/>
</dbReference>
<evidence type="ECO:0000313" key="4">
    <source>
        <dbReference type="EMBL" id="MCC2218887.1"/>
    </source>
</evidence>
<comment type="caution">
    <text evidence="4">The sequence shown here is derived from an EMBL/GenBank/DDBJ whole genome shotgun (WGS) entry which is preliminary data.</text>
</comment>
<keyword evidence="2 4" id="KW-0548">Nucleotidyltransferase</keyword>
<dbReference type="Pfam" id="PF01467">
    <property type="entry name" value="CTP_transf_like"/>
    <property type="match status" value="1"/>
</dbReference>
<organism evidence="4 5">
    <name type="scientific">Coprococcus hominis</name>
    <name type="common">ex Arizal et al. 2022</name>
    <dbReference type="NCBI Taxonomy" id="2881262"/>
    <lineage>
        <taxon>Bacteria</taxon>
        <taxon>Bacillati</taxon>
        <taxon>Bacillota</taxon>
        <taxon>Clostridia</taxon>
        <taxon>Lachnospirales</taxon>
        <taxon>Lachnospiraceae</taxon>
        <taxon>Coprococcus</taxon>
    </lineage>
</organism>
<sequence>MNNKDIDIDIERELPKAILKWYIFRKTDSVVYIGYPTDPLYECLQEDSGVGKIAGVDFLDIREWMQWKANIGNYDIAILSECFEKFEKPEQLISSVRQLLNANGLLFLLAHNRFGIRYFCGDRDPYTGRNFDGIEDYRKASTQKEDIFSGRMYDKAKLKKMLNQTGFCQSEFLSVFPGLESPFHILKDGYTPNEELNIRCSPMYHYPDTVFLEEQYLYTGMIENNLFHSMANAFLIISSKSQNRLPFDVGNEVLHVTSSLDRGVNNALQTIIYKEKVEKRAVYSEGKRRLLELMNHNNELEKRGIHMIPADLKDDVYRMPYSKGENALSFFRRIAFEDKKSFIEAMDRFYRIILQSSEISSGLFEDEEDQILERGYYDLVPLNCFVEDGEFTFFDQEFAIENCPVGVIVTRLIDLVYEGEPKLEKTIPKIELLKRYKIDKKIDSYRRFVWNYIAQIRNQDKLCLYYSKTRSNNDIVEANRKRMNYSEAEYERFFVNPLKDIGTRNLILFGSGVYTKRFLAMYSKEYHISTIIDNNPNKWGQEIQGVKIESPDFLNKIDITKFKVFICIKNYLSVAKQLETMGITDYGIFDTSRSYAKPVFRQEPIDPKADSDANMKSDNAKKVEKKKYHIGYVAGVFDMFHTGHVRLLQRAKELCDYLIIGVVSDEDCYRQKNKYPVISCEDRVEVVKACRYADQVEALPTGFGGIRDAYKMFQFDVQFSGDDHGDDGSWLAEKEYLNKHGADLVFFDYTKGISSTEIRERL</sequence>
<name>A0ABS8FR92_9FIRM</name>
<dbReference type="GO" id="GO:0016779">
    <property type="term" value="F:nucleotidyltransferase activity"/>
    <property type="evidence" value="ECO:0007669"/>
    <property type="project" value="UniProtKB-KW"/>
</dbReference>
<dbReference type="InterPro" id="IPR014729">
    <property type="entry name" value="Rossmann-like_a/b/a_fold"/>
</dbReference>
<dbReference type="Gene3D" id="3.40.50.720">
    <property type="entry name" value="NAD(P)-binding Rossmann-like Domain"/>
    <property type="match status" value="1"/>
</dbReference>
<dbReference type="Gene3D" id="3.40.50.150">
    <property type="entry name" value="Vaccinia Virus protein VP39"/>
    <property type="match status" value="1"/>
</dbReference>